<dbReference type="GO" id="GO:0016020">
    <property type="term" value="C:membrane"/>
    <property type="evidence" value="ECO:0007669"/>
    <property type="project" value="UniProtKB-SubCell"/>
</dbReference>
<protein>
    <submittedName>
        <fullName evidence="6">Membrane protein required for colicin V production</fullName>
    </submittedName>
</protein>
<evidence type="ECO:0000256" key="4">
    <source>
        <dbReference type="ARBA" id="ARBA00023136"/>
    </source>
</evidence>
<comment type="subcellular location">
    <subcellularLocation>
        <location evidence="1">Membrane</location>
        <topology evidence="1">Multi-pass membrane protein</topology>
    </subcellularLocation>
</comment>
<dbReference type="PANTHER" id="PTHR36926:SF1">
    <property type="entry name" value="COLICIN V PRODUCTION PROTEIN"/>
    <property type="match status" value="1"/>
</dbReference>
<dbReference type="Proteomes" id="UP000246483">
    <property type="component" value="Unassembled WGS sequence"/>
</dbReference>
<gene>
    <name evidence="6" type="ORF">DFR36_101505</name>
</gene>
<name>A0A317RFK0_9BURK</name>
<dbReference type="GO" id="GO:0009403">
    <property type="term" value="P:toxin biosynthetic process"/>
    <property type="evidence" value="ECO:0007669"/>
    <property type="project" value="InterPro"/>
</dbReference>
<dbReference type="Pfam" id="PF02674">
    <property type="entry name" value="Colicin_V"/>
    <property type="match status" value="1"/>
</dbReference>
<keyword evidence="3 5" id="KW-1133">Transmembrane helix</keyword>
<evidence type="ECO:0000256" key="2">
    <source>
        <dbReference type="ARBA" id="ARBA00022692"/>
    </source>
</evidence>
<sequence length="165" mass="17273">MAALDWIFLAVLGASLLLGAWRGLVFELFSLAGWVLAFLAAQWFAADAGALLPLGGLEPAWRHAAGFALVFVGTVFAAGLVAWLVRKLVEAVGLRPADRALGALFGVLRGVVLLLAATLVAGWTQGTEAPWWRESRGAPVLEGALASLRPSLPQAWGGGPPLPAW</sequence>
<dbReference type="InterPro" id="IPR052719">
    <property type="entry name" value="CvpA-like"/>
</dbReference>
<keyword evidence="7" id="KW-1185">Reference proteome</keyword>
<feature type="transmembrane region" description="Helical" evidence="5">
    <location>
        <begin position="32"/>
        <end position="52"/>
    </location>
</feature>
<feature type="transmembrane region" description="Helical" evidence="5">
    <location>
        <begin position="100"/>
        <end position="123"/>
    </location>
</feature>
<dbReference type="AlphaFoldDB" id="A0A317RFK0"/>
<keyword evidence="4 5" id="KW-0472">Membrane</keyword>
<evidence type="ECO:0000256" key="5">
    <source>
        <dbReference type="SAM" id="Phobius"/>
    </source>
</evidence>
<dbReference type="OrthoDB" id="9810601at2"/>
<feature type="transmembrane region" description="Helical" evidence="5">
    <location>
        <begin position="64"/>
        <end position="85"/>
    </location>
</feature>
<dbReference type="PANTHER" id="PTHR36926">
    <property type="entry name" value="COLICIN V PRODUCTION PROTEIN"/>
    <property type="match status" value="1"/>
</dbReference>
<dbReference type="EMBL" id="QGUB01000001">
    <property type="protein sequence ID" value="PWW48994.1"/>
    <property type="molecule type" value="Genomic_DNA"/>
</dbReference>
<keyword evidence="2 5" id="KW-0812">Transmembrane</keyword>
<organism evidence="6 7">
    <name type="scientific">Melaminivora alkalimesophila</name>
    <dbReference type="NCBI Taxonomy" id="1165852"/>
    <lineage>
        <taxon>Bacteria</taxon>
        <taxon>Pseudomonadati</taxon>
        <taxon>Pseudomonadota</taxon>
        <taxon>Betaproteobacteria</taxon>
        <taxon>Burkholderiales</taxon>
        <taxon>Comamonadaceae</taxon>
        <taxon>Melaminivora</taxon>
    </lineage>
</organism>
<evidence type="ECO:0000313" key="7">
    <source>
        <dbReference type="Proteomes" id="UP000246483"/>
    </source>
</evidence>
<evidence type="ECO:0000313" key="6">
    <source>
        <dbReference type="EMBL" id="PWW48994.1"/>
    </source>
</evidence>
<proteinExistence type="predicted"/>
<evidence type="ECO:0000256" key="3">
    <source>
        <dbReference type="ARBA" id="ARBA00022989"/>
    </source>
</evidence>
<evidence type="ECO:0000256" key="1">
    <source>
        <dbReference type="ARBA" id="ARBA00004141"/>
    </source>
</evidence>
<reference evidence="6 7" key="1">
    <citation type="submission" date="2018-05" db="EMBL/GenBank/DDBJ databases">
        <title>Genomic Encyclopedia of Type Strains, Phase IV (KMG-IV): sequencing the most valuable type-strain genomes for metagenomic binning, comparative biology and taxonomic classification.</title>
        <authorList>
            <person name="Goeker M."/>
        </authorList>
    </citation>
    <scope>NUCLEOTIDE SEQUENCE [LARGE SCALE GENOMIC DNA]</scope>
    <source>
        <strain evidence="6 7">DSM 26006</strain>
    </source>
</reference>
<comment type="caution">
    <text evidence="6">The sequence shown here is derived from an EMBL/GenBank/DDBJ whole genome shotgun (WGS) entry which is preliminary data.</text>
</comment>
<dbReference type="InterPro" id="IPR003825">
    <property type="entry name" value="Colicin-V_CvpA"/>
</dbReference>
<accession>A0A317RFK0</accession>
<dbReference type="RefSeq" id="WP_110011961.1">
    <property type="nucleotide sequence ID" value="NZ_QGUB01000001.1"/>
</dbReference>